<evidence type="ECO:0000259" key="8">
    <source>
        <dbReference type="Pfam" id="PF00924"/>
    </source>
</evidence>
<dbReference type="Pfam" id="PF21088">
    <property type="entry name" value="MS_channel_1st"/>
    <property type="match status" value="1"/>
</dbReference>
<dbReference type="InterPro" id="IPR045275">
    <property type="entry name" value="MscS_archaea/bacteria_type"/>
</dbReference>
<feature type="domain" description="Mechanosensitive ion channel MscS C-terminal" evidence="9">
    <location>
        <begin position="187"/>
        <end position="267"/>
    </location>
</feature>
<evidence type="ECO:0000256" key="4">
    <source>
        <dbReference type="ARBA" id="ARBA00022692"/>
    </source>
</evidence>
<comment type="function">
    <text evidence="7">Mechanosensitive channel that participates in the regulation of osmotic pressure changes within the cell, opening in response to stretch forces in the membrane lipid bilayer, without the need for other proteins. Contributes to normal resistance to hypoosmotic shock. Forms an ion channel of 1.0 nanosiemens conductance with a slight preference for anions.</text>
</comment>
<dbReference type="OrthoDB" id="9809206at2"/>
<evidence type="ECO:0000256" key="6">
    <source>
        <dbReference type="ARBA" id="ARBA00023136"/>
    </source>
</evidence>
<dbReference type="InterPro" id="IPR049278">
    <property type="entry name" value="MS_channel_C"/>
</dbReference>
<evidence type="ECO:0000313" key="11">
    <source>
        <dbReference type="EMBL" id="QCI19467.1"/>
    </source>
</evidence>
<dbReference type="InterPro" id="IPR049142">
    <property type="entry name" value="MS_channel_1st"/>
</dbReference>
<evidence type="ECO:0000256" key="7">
    <source>
        <dbReference type="RuleBase" id="RU369025"/>
    </source>
</evidence>
<comment type="similarity">
    <text evidence="2 7">Belongs to the MscS (TC 1.A.23) family.</text>
</comment>
<dbReference type="GO" id="GO:0005886">
    <property type="term" value="C:plasma membrane"/>
    <property type="evidence" value="ECO:0007669"/>
    <property type="project" value="UniProtKB-SubCell"/>
</dbReference>
<dbReference type="SUPFAM" id="SSF50182">
    <property type="entry name" value="Sm-like ribonucleoproteins"/>
    <property type="match status" value="1"/>
</dbReference>
<comment type="subcellular location">
    <subcellularLocation>
        <location evidence="7">Cell inner membrane</location>
        <topology evidence="7">Multi-pass membrane protein</topology>
    </subcellularLocation>
    <subcellularLocation>
        <location evidence="1">Cell membrane</location>
        <topology evidence="1">Multi-pass membrane protein</topology>
    </subcellularLocation>
</comment>
<dbReference type="InterPro" id="IPR010920">
    <property type="entry name" value="LSM_dom_sf"/>
</dbReference>
<keyword evidence="7" id="KW-0407">Ion channel</keyword>
<dbReference type="PANTHER" id="PTHR30221:SF1">
    <property type="entry name" value="SMALL-CONDUCTANCE MECHANOSENSITIVE CHANNEL"/>
    <property type="match status" value="1"/>
</dbReference>
<proteinExistence type="inferred from homology"/>
<evidence type="ECO:0000313" key="12">
    <source>
        <dbReference type="Proteomes" id="UP000298677"/>
    </source>
</evidence>
<dbReference type="Pfam" id="PF21082">
    <property type="entry name" value="MS_channel_3rd"/>
    <property type="match status" value="1"/>
</dbReference>
<keyword evidence="7" id="KW-0813">Transport</keyword>
<reference evidence="11 12" key="1">
    <citation type="submission" date="2018-10" db="EMBL/GenBank/DDBJ databases">
        <title>Comparative functional genomics of the obligate endosymbiont Buchnera aphidicola.</title>
        <authorList>
            <person name="Chong R.A."/>
        </authorList>
    </citation>
    <scope>NUCLEOTIDE SEQUENCE [LARGE SCALE GENOMIC DNA]</scope>
    <source>
        <strain evidence="11 12">Aoe</strain>
    </source>
</reference>
<evidence type="ECO:0000259" key="9">
    <source>
        <dbReference type="Pfam" id="PF21082"/>
    </source>
</evidence>
<feature type="domain" description="Mechanosensitive ion channel MscS" evidence="8">
    <location>
        <begin position="114"/>
        <end position="180"/>
    </location>
</feature>
<dbReference type="Gene3D" id="2.30.30.60">
    <property type="match status" value="1"/>
</dbReference>
<name>A0A4D6XVF5_9GAMM</name>
<feature type="transmembrane region" description="Helical" evidence="7">
    <location>
        <begin position="65"/>
        <end position="83"/>
    </location>
</feature>
<dbReference type="Gene3D" id="1.10.287.1260">
    <property type="match status" value="1"/>
</dbReference>
<evidence type="ECO:0000256" key="1">
    <source>
        <dbReference type="ARBA" id="ARBA00004651"/>
    </source>
</evidence>
<comment type="caution">
    <text evidence="7">Lacks conserved residue(s) required for the propagation of feature annotation.</text>
</comment>
<dbReference type="Pfam" id="PF00924">
    <property type="entry name" value="MS_channel_2nd"/>
    <property type="match status" value="1"/>
</dbReference>
<organism evidence="11 12">
    <name type="scientific">Buchnera aphidicola</name>
    <name type="common">Anoecia oenotherae</name>
    <dbReference type="NCBI Taxonomy" id="1241833"/>
    <lineage>
        <taxon>Bacteria</taxon>
        <taxon>Pseudomonadati</taxon>
        <taxon>Pseudomonadota</taxon>
        <taxon>Gammaproteobacteria</taxon>
        <taxon>Enterobacterales</taxon>
        <taxon>Erwiniaceae</taxon>
        <taxon>Buchnera</taxon>
    </lineage>
</organism>
<keyword evidence="7" id="KW-0406">Ion transport</keyword>
<feature type="transmembrane region" description="Helical" evidence="7">
    <location>
        <begin position="27"/>
        <end position="45"/>
    </location>
</feature>
<dbReference type="PANTHER" id="PTHR30221">
    <property type="entry name" value="SMALL-CONDUCTANCE MECHANOSENSITIVE CHANNEL"/>
    <property type="match status" value="1"/>
</dbReference>
<dbReference type="GO" id="GO:0008381">
    <property type="term" value="F:mechanosensitive monoatomic ion channel activity"/>
    <property type="evidence" value="ECO:0007669"/>
    <property type="project" value="InterPro"/>
</dbReference>
<keyword evidence="6 7" id="KW-0472">Membrane</keyword>
<sequence length="283" mass="31286">MEDLQIANDINLASSWLAKNEELFCSYTLHITSSIIIMIIGICIAKGISEGINSILTHRCIDETVAGFLSTLLQYVIIAVSFVASISCIGVQITSIIAVLGAAGVAVGLALQGSLSNFAAGTLLVTLRPLRTGEYVNLCNINGTVVNVHIFYTMLRTLDGKIVIVPNSKILDNNIINYSREPARRNEFMIRVAYNTDVDFVIKILKQVALNEPRVLQDRGVIVGLSELAPSSINFIVRCWSYTDDLNAVYWDLMIQFKKALDKNNIESPYPQLDVHIHKKTKL</sequence>
<accession>A0A4D6XVF5</accession>
<dbReference type="InterPro" id="IPR023408">
    <property type="entry name" value="MscS_beta-dom_sf"/>
</dbReference>
<dbReference type="EMBL" id="CP033012">
    <property type="protein sequence ID" value="QCI19467.1"/>
    <property type="molecule type" value="Genomic_DNA"/>
</dbReference>
<dbReference type="RefSeq" id="WP_158341930.1">
    <property type="nucleotide sequence ID" value="NZ_CP033012.1"/>
</dbReference>
<gene>
    <name evidence="11" type="primary">mscS</name>
    <name evidence="11" type="ORF">D9V65_01800</name>
</gene>
<feature type="domain" description="Mechanosensitive ion channel transmembrane helices 2/3" evidence="10">
    <location>
        <begin position="72"/>
        <end position="112"/>
    </location>
</feature>
<keyword evidence="12" id="KW-1185">Reference proteome</keyword>
<keyword evidence="5 7" id="KW-1133">Transmembrane helix</keyword>
<dbReference type="NCBIfam" id="NF007662">
    <property type="entry name" value="PRK10334.1"/>
    <property type="match status" value="1"/>
</dbReference>
<protein>
    <recommendedName>
        <fullName evidence="7">Small-conductance mechanosensitive channel</fullName>
    </recommendedName>
</protein>
<dbReference type="InterPro" id="IPR011014">
    <property type="entry name" value="MscS_channel_TM-2"/>
</dbReference>
<evidence type="ECO:0000256" key="3">
    <source>
        <dbReference type="ARBA" id="ARBA00022475"/>
    </source>
</evidence>
<keyword evidence="3" id="KW-1003">Cell membrane</keyword>
<dbReference type="PROSITE" id="PS01246">
    <property type="entry name" value="UPF0003"/>
    <property type="match status" value="1"/>
</dbReference>
<dbReference type="SUPFAM" id="SSF82689">
    <property type="entry name" value="Mechanosensitive channel protein MscS (YggB), C-terminal domain"/>
    <property type="match status" value="1"/>
</dbReference>
<dbReference type="InterPro" id="IPR006685">
    <property type="entry name" value="MscS_channel_2nd"/>
</dbReference>
<dbReference type="Proteomes" id="UP000298677">
    <property type="component" value="Chromosome"/>
</dbReference>
<keyword evidence="4 7" id="KW-0812">Transmembrane</keyword>
<dbReference type="InterPro" id="IPR006686">
    <property type="entry name" value="MscS_channel_CS"/>
</dbReference>
<evidence type="ECO:0000256" key="2">
    <source>
        <dbReference type="ARBA" id="ARBA00008017"/>
    </source>
</evidence>
<keyword evidence="7" id="KW-0997">Cell inner membrane</keyword>
<evidence type="ECO:0000256" key="5">
    <source>
        <dbReference type="ARBA" id="ARBA00022989"/>
    </source>
</evidence>
<dbReference type="Gene3D" id="3.30.70.100">
    <property type="match status" value="1"/>
</dbReference>
<dbReference type="InterPro" id="IPR011066">
    <property type="entry name" value="MscS_channel_C_sf"/>
</dbReference>
<comment type="subunit">
    <text evidence="7">Homoheptamer.</text>
</comment>
<dbReference type="SUPFAM" id="SSF82861">
    <property type="entry name" value="Mechanosensitive channel protein MscS (YggB), transmembrane region"/>
    <property type="match status" value="1"/>
</dbReference>
<evidence type="ECO:0000259" key="10">
    <source>
        <dbReference type="Pfam" id="PF21088"/>
    </source>
</evidence>
<dbReference type="AlphaFoldDB" id="A0A4D6XVF5"/>
<feature type="transmembrane region" description="Helical" evidence="7">
    <location>
        <begin position="89"/>
        <end position="111"/>
    </location>
</feature>